<evidence type="ECO:0000313" key="6">
    <source>
        <dbReference type="EMBL" id="KAL0505406.1"/>
    </source>
</evidence>
<dbReference type="PROSITE" id="PS00056">
    <property type="entry name" value="RIBOSOMAL_S17"/>
    <property type="match status" value="1"/>
</dbReference>
<evidence type="ECO:0000259" key="5">
    <source>
        <dbReference type="Pfam" id="PF16205"/>
    </source>
</evidence>
<dbReference type="InterPro" id="IPR012340">
    <property type="entry name" value="NA-bd_OB-fold"/>
</dbReference>
<comment type="caution">
    <text evidence="6">The sequence shown here is derived from an EMBL/GenBank/DDBJ whole genome shotgun (WGS) entry which is preliminary data.</text>
</comment>
<comment type="similarity">
    <text evidence="1 4">Belongs to the universal ribosomal protein uS17 family.</text>
</comment>
<dbReference type="Gene3D" id="2.40.50.1000">
    <property type="match status" value="2"/>
</dbReference>
<dbReference type="Pfam" id="PF00366">
    <property type="entry name" value="Ribosomal_S17"/>
    <property type="match status" value="1"/>
</dbReference>
<organism evidence="6 7">
    <name type="scientific">Leishmania shawi</name>
    <dbReference type="NCBI Taxonomy" id="5680"/>
    <lineage>
        <taxon>Eukaryota</taxon>
        <taxon>Discoba</taxon>
        <taxon>Euglenozoa</taxon>
        <taxon>Kinetoplastea</taxon>
        <taxon>Metakinetoplastina</taxon>
        <taxon>Trypanosomatida</taxon>
        <taxon>Trypanosomatidae</taxon>
        <taxon>Leishmaniinae</taxon>
        <taxon>Leishmania</taxon>
        <taxon>Leishmania guyanensis species complex</taxon>
    </lineage>
</organism>
<dbReference type="CDD" id="cd00364">
    <property type="entry name" value="Ribosomal_uS17"/>
    <property type="match status" value="1"/>
</dbReference>
<proteinExistence type="inferred from homology"/>
<feature type="domain" description="Small ribosomal subunit protein uS17 N-terminal" evidence="5">
    <location>
        <begin position="93"/>
        <end position="132"/>
    </location>
</feature>
<dbReference type="Pfam" id="PF16205">
    <property type="entry name" value="Ribosomal_S17_N"/>
    <property type="match status" value="2"/>
</dbReference>
<dbReference type="InterPro" id="IPR019979">
    <property type="entry name" value="Ribosomal_uS17_CS"/>
</dbReference>
<dbReference type="PRINTS" id="PR00973">
    <property type="entry name" value="RIBOSOMALS17"/>
</dbReference>
<dbReference type="Proteomes" id="UP001443563">
    <property type="component" value="Unassembled WGS sequence"/>
</dbReference>
<reference evidence="6 7" key="1">
    <citation type="submission" date="2024-02" db="EMBL/GenBank/DDBJ databases">
        <title>FIRST GENOME SEQUENCES OF Leishmania (Viannia) shawi, Leishmania (Viannia) lindenbergi AND Leishmania (Viannia) utingensis.</title>
        <authorList>
            <person name="Resadore F."/>
            <person name="Custodio M.G.F."/>
            <person name="Boite M.C."/>
            <person name="Cupolillo E."/>
            <person name="Ferreira G.E.M."/>
        </authorList>
    </citation>
    <scope>NUCLEOTIDE SEQUENCE [LARGE SCALE GENOMIC DNA]</scope>
    <source>
        <strain evidence="6 7">MCEB/BR/1984/M8408</strain>
    </source>
</reference>
<feature type="domain" description="Small ribosomal subunit protein uS17 N-terminal" evidence="5">
    <location>
        <begin position="18"/>
        <end position="86"/>
    </location>
</feature>
<dbReference type="PANTHER" id="PTHR10744">
    <property type="entry name" value="40S RIBOSOMAL PROTEIN S11 FAMILY MEMBER"/>
    <property type="match status" value="1"/>
</dbReference>
<dbReference type="InterPro" id="IPR000266">
    <property type="entry name" value="Ribosomal_uS17"/>
</dbReference>
<dbReference type="PANTHER" id="PTHR10744:SF9">
    <property type="entry name" value="40S RIBOSOMAL PROTEIN S11-RELATED"/>
    <property type="match status" value="1"/>
</dbReference>
<evidence type="ECO:0000256" key="4">
    <source>
        <dbReference type="RuleBase" id="RU003872"/>
    </source>
</evidence>
<evidence type="ECO:0000313" key="7">
    <source>
        <dbReference type="Proteomes" id="UP001443563"/>
    </source>
</evidence>
<dbReference type="SUPFAM" id="SSF50249">
    <property type="entry name" value="Nucleic acid-binding proteins"/>
    <property type="match status" value="1"/>
</dbReference>
<evidence type="ECO:0000256" key="1">
    <source>
        <dbReference type="ARBA" id="ARBA00010254"/>
    </source>
</evidence>
<protein>
    <submittedName>
        <fullName evidence="6">RibosomalS17 N-terminal/Ribosomal protein S17</fullName>
    </submittedName>
</protein>
<keyword evidence="3 4" id="KW-0687">Ribonucleoprotein</keyword>
<evidence type="ECO:0000256" key="3">
    <source>
        <dbReference type="ARBA" id="ARBA00023274"/>
    </source>
</evidence>
<name>A0ABR3E9I0_9TRYP</name>
<evidence type="ECO:0000256" key="2">
    <source>
        <dbReference type="ARBA" id="ARBA00022980"/>
    </source>
</evidence>
<dbReference type="EMBL" id="JBAMZM010000023">
    <property type="protein sequence ID" value="KAL0505406.1"/>
    <property type="molecule type" value="Genomic_DNA"/>
</dbReference>
<dbReference type="InterPro" id="IPR032440">
    <property type="entry name" value="Ribosomal_uS17_N"/>
</dbReference>
<keyword evidence="2 4" id="KW-0689">Ribosomal protein</keyword>
<gene>
    <name evidence="6" type="ORF">Q4I29_003697</name>
</gene>
<keyword evidence="7" id="KW-1185">Reference proteome</keyword>
<sequence>MSAVPQYYHAHQVDATIQHQKAYQRQTAVNENMHRPSRKHVNKSGHIRYAKKIGLGFKTPAKALNGKYIDRKCPFTSNVVIRGRILRGIVHSTKMHRTIGLGFKTPAKALNGKYIDRKCPFTSNVVIRGRILRGIVHSTKMHRTIIIRRNYLHFIKKYQRYQKRHKSLAVHCSPAFDPKQGDEVVVGQCRPLSKTIRYNVLEVVSKSSADKMGKKFAKN</sequence>
<accession>A0ABR3E9I0</accession>